<comment type="similarity">
    <text evidence="1">Belongs to the ROK (NagC/XylR) family.</text>
</comment>
<dbReference type="PANTHER" id="PTHR18964:SF173">
    <property type="entry name" value="GLUCOKINASE"/>
    <property type="match status" value="1"/>
</dbReference>
<dbReference type="SUPFAM" id="SSF53067">
    <property type="entry name" value="Actin-like ATPase domain"/>
    <property type="match status" value="1"/>
</dbReference>
<evidence type="ECO:0000313" key="2">
    <source>
        <dbReference type="EMBL" id="MCS0498753.1"/>
    </source>
</evidence>
<dbReference type="InterPro" id="IPR000600">
    <property type="entry name" value="ROK"/>
</dbReference>
<comment type="caution">
    <text evidence="2">The sequence shown here is derived from an EMBL/GenBank/DDBJ whole genome shotgun (WGS) entry which is preliminary data.</text>
</comment>
<accession>A0ABT1ZDG8</accession>
<proteinExistence type="inferred from homology"/>
<dbReference type="PANTHER" id="PTHR18964">
    <property type="entry name" value="ROK (REPRESSOR, ORF, KINASE) FAMILY"/>
    <property type="match status" value="1"/>
</dbReference>
<protein>
    <submittedName>
        <fullName evidence="2">ROK family protein</fullName>
    </submittedName>
</protein>
<organism evidence="2 3">
    <name type="scientific">Protaetiibacter mangrovi</name>
    <dbReference type="NCBI Taxonomy" id="2970926"/>
    <lineage>
        <taxon>Bacteria</taxon>
        <taxon>Bacillati</taxon>
        <taxon>Actinomycetota</taxon>
        <taxon>Actinomycetes</taxon>
        <taxon>Micrococcales</taxon>
        <taxon>Microbacteriaceae</taxon>
        <taxon>Protaetiibacter</taxon>
    </lineage>
</organism>
<sequence>MRVGLDIGGTKTDAVAIGDDGRVVQTLRLPTGFGAEVVLHTAVAAVHQLATATGTPIEGFRSIGIGIPGAVDPATGRVSHAVNLGLADLELGAELRTRLGRPVRVENDVNAAALGAFHLQGLGSGQSMAYLNVGTGLAAGIVLGGELWRGVSGVAGEIGHIPVDPAGPVCPCGQRGCLELYASGSAVAREWPSEDPLPVRALFTAAASGDASATTVRDRLLQGVAEATRLLVLTVDVDDVVIGGGISRIGEPLISGVRAVIARWEAASPFVASLDLGGRLRLLPPDFPAAAVGAAFVGDPEANALEVV</sequence>
<dbReference type="Gene3D" id="3.30.420.40">
    <property type="match status" value="2"/>
</dbReference>
<dbReference type="RefSeq" id="WP_258797753.1">
    <property type="nucleotide sequence ID" value="NZ_JANTHX010000004.1"/>
</dbReference>
<name>A0ABT1ZDG8_9MICO</name>
<dbReference type="Pfam" id="PF00480">
    <property type="entry name" value="ROK"/>
    <property type="match status" value="1"/>
</dbReference>
<dbReference type="InterPro" id="IPR043129">
    <property type="entry name" value="ATPase_NBD"/>
</dbReference>
<dbReference type="EMBL" id="JANTHX010000004">
    <property type="protein sequence ID" value="MCS0498753.1"/>
    <property type="molecule type" value="Genomic_DNA"/>
</dbReference>
<keyword evidence="3" id="KW-1185">Reference proteome</keyword>
<reference evidence="2 3" key="1">
    <citation type="submission" date="2022-08" db="EMBL/GenBank/DDBJ databases">
        <authorList>
            <person name="Li F."/>
        </authorList>
    </citation>
    <scope>NUCLEOTIDE SEQUENCE [LARGE SCALE GENOMIC DNA]</scope>
    <source>
        <strain evidence="2 3">10F1B-8-1</strain>
    </source>
</reference>
<evidence type="ECO:0000313" key="3">
    <source>
        <dbReference type="Proteomes" id="UP001205337"/>
    </source>
</evidence>
<gene>
    <name evidence="2" type="ORF">NUH29_04200</name>
</gene>
<dbReference type="Proteomes" id="UP001205337">
    <property type="component" value="Unassembled WGS sequence"/>
</dbReference>
<evidence type="ECO:0000256" key="1">
    <source>
        <dbReference type="ARBA" id="ARBA00006479"/>
    </source>
</evidence>